<keyword evidence="2" id="KW-1185">Reference proteome</keyword>
<dbReference type="EMBL" id="CP103423">
    <property type="protein sequence ID" value="UWD33992.1"/>
    <property type="molecule type" value="Genomic_DNA"/>
</dbReference>
<organism evidence="1 2">
    <name type="scientific">Mesomycoplasma molare</name>
    <dbReference type="NCBI Taxonomy" id="171288"/>
    <lineage>
        <taxon>Bacteria</taxon>
        <taxon>Bacillati</taxon>
        <taxon>Mycoplasmatota</taxon>
        <taxon>Mycoplasmoidales</taxon>
        <taxon>Metamycoplasmataceae</taxon>
        <taxon>Mesomycoplasma</taxon>
    </lineage>
</organism>
<evidence type="ECO:0000313" key="2">
    <source>
        <dbReference type="Proteomes" id="UP001058364"/>
    </source>
</evidence>
<proteinExistence type="predicted"/>
<protein>
    <submittedName>
        <fullName evidence="1">Uncharacterized protein</fullName>
    </submittedName>
</protein>
<sequence length="92" mass="10162">MGGIIAYSHIQVAIEEVIKRFNVSAIKAIKAPLKGPNNSPKIILKGISKLTFNLFVKKVNLNKKLSPRYIAKNSALNVISYVVILNILLSFI</sequence>
<name>A0ABY5TTK6_9BACT</name>
<accession>A0ABY5TTK6</accession>
<dbReference type="Proteomes" id="UP001058364">
    <property type="component" value="Chromosome"/>
</dbReference>
<reference evidence="1" key="1">
    <citation type="submission" date="2022-08" db="EMBL/GenBank/DDBJ databases">
        <title>Complete genome sequence of Mycoplasma molare type strain H 542.</title>
        <authorList>
            <person name="Spergser J."/>
        </authorList>
    </citation>
    <scope>NUCLEOTIDE SEQUENCE</scope>
    <source>
        <strain evidence="1">H 542</strain>
    </source>
</reference>
<gene>
    <name evidence="1" type="ORF">NX772_02690</name>
</gene>
<dbReference type="RefSeq" id="WP_027123392.1">
    <property type="nucleotide sequence ID" value="NZ_CP103423.1"/>
</dbReference>
<evidence type="ECO:0000313" key="1">
    <source>
        <dbReference type="EMBL" id="UWD33992.1"/>
    </source>
</evidence>